<dbReference type="EMBL" id="MCGT01000021">
    <property type="protein sequence ID" value="ORX51253.1"/>
    <property type="molecule type" value="Genomic_DNA"/>
</dbReference>
<protein>
    <submittedName>
        <fullName evidence="2">Uncharacterized protein</fullName>
    </submittedName>
</protein>
<feature type="compositionally biased region" description="Low complexity" evidence="1">
    <location>
        <begin position="475"/>
        <end position="488"/>
    </location>
</feature>
<organism evidence="2 3">
    <name type="scientific">Hesseltinella vesiculosa</name>
    <dbReference type="NCBI Taxonomy" id="101127"/>
    <lineage>
        <taxon>Eukaryota</taxon>
        <taxon>Fungi</taxon>
        <taxon>Fungi incertae sedis</taxon>
        <taxon>Mucoromycota</taxon>
        <taxon>Mucoromycotina</taxon>
        <taxon>Mucoromycetes</taxon>
        <taxon>Mucorales</taxon>
        <taxon>Cunninghamellaceae</taxon>
        <taxon>Hesseltinella</taxon>
    </lineage>
</organism>
<evidence type="ECO:0000313" key="3">
    <source>
        <dbReference type="Proteomes" id="UP000242146"/>
    </source>
</evidence>
<accession>A0A1X2GDC9</accession>
<comment type="caution">
    <text evidence="2">The sequence shown here is derived from an EMBL/GenBank/DDBJ whole genome shotgun (WGS) entry which is preliminary data.</text>
</comment>
<dbReference type="Proteomes" id="UP000242146">
    <property type="component" value="Unassembled WGS sequence"/>
</dbReference>
<evidence type="ECO:0000313" key="2">
    <source>
        <dbReference type="EMBL" id="ORX51253.1"/>
    </source>
</evidence>
<feature type="region of interest" description="Disordered" evidence="1">
    <location>
        <begin position="466"/>
        <end position="493"/>
    </location>
</feature>
<reference evidence="2 3" key="1">
    <citation type="submission" date="2016-07" db="EMBL/GenBank/DDBJ databases">
        <title>Pervasive Adenine N6-methylation of Active Genes in Fungi.</title>
        <authorList>
            <consortium name="DOE Joint Genome Institute"/>
            <person name="Mondo S.J."/>
            <person name="Dannebaum R.O."/>
            <person name="Kuo R.C."/>
            <person name="Labutti K."/>
            <person name="Haridas S."/>
            <person name="Kuo A."/>
            <person name="Salamov A."/>
            <person name="Ahrendt S.R."/>
            <person name="Lipzen A."/>
            <person name="Sullivan W."/>
            <person name="Andreopoulos W.B."/>
            <person name="Clum A."/>
            <person name="Lindquist E."/>
            <person name="Daum C."/>
            <person name="Ramamoorthy G.K."/>
            <person name="Gryganskyi A."/>
            <person name="Culley D."/>
            <person name="Magnuson J.K."/>
            <person name="James T.Y."/>
            <person name="O'Malley M.A."/>
            <person name="Stajich J.E."/>
            <person name="Spatafora J.W."/>
            <person name="Visel A."/>
            <person name="Grigoriev I.V."/>
        </authorList>
    </citation>
    <scope>NUCLEOTIDE SEQUENCE [LARGE SCALE GENOMIC DNA]</scope>
    <source>
        <strain evidence="2 3">NRRL 3301</strain>
    </source>
</reference>
<name>A0A1X2GDC9_9FUNG</name>
<keyword evidence="3" id="KW-1185">Reference proteome</keyword>
<sequence length="532" mass="59072">MIQLPVYLILSIQRYLLHRSKVRHRAFCFLHHVSKASSFALASTSKPTLRTSSRHHFTGFFDVKRSRSQQRLLSGFGQQRSMASLATPTTSATPSAIQQYSRLWTPSSFSPSSQRFMVTPSTSSPSLQSTANASLPSCSPALPPSPTTPVTTPLSSRHQPQNQAKAREQQEGPATYLQTYHDLTPPMRGFADIIPPVPDFSQVQRQSRLVHRRGQLPSSSTKLDISVSLPRYAPTATTTSASTNDLLVRHDDLSLEPAFSRSTLSARHSRQQRDHPTRERWCLIIPLDITQELVQEHAAAWSSVSLSDPVCLHALHLWVHHAHQHMTRVTQFIQLLTTEATRLPANLKFGIKLHAQSLYVVLPNQLLSASTPLTAHQIQQWIHRISSSSSTPPPTMDIKKLFIPLSPTLTSSMSTFLLPMPATTVSSAAPSFSCTATSSDSQTQAGLPGIQEVEEEDDDLVIVSPILSRPSSPNQHEQQQLHHQTSQQLGDMHNDGEWVIGPRYFQDIHSFLNHVDSMIDSSPAFTGRRFSA</sequence>
<dbReference type="AlphaFoldDB" id="A0A1X2GDC9"/>
<feature type="region of interest" description="Disordered" evidence="1">
    <location>
        <begin position="114"/>
        <end position="172"/>
    </location>
</feature>
<evidence type="ECO:0000256" key="1">
    <source>
        <dbReference type="SAM" id="MobiDB-lite"/>
    </source>
</evidence>
<gene>
    <name evidence="2" type="ORF">DM01DRAFT_1337312</name>
</gene>
<proteinExistence type="predicted"/>
<dbReference type="OrthoDB" id="2289325at2759"/>